<sequence>MKKMKLKIVCLLVALLCIPCYGQIAKSVVLDDWELIAQNAVRKGAEQNITTWQSTTLHIACGVTAATAHTGTKVSVQVSGVDSGDDAWYTLTEFIGPTGTATPTTLTTIPNAGSSTILVPLLGIGTWGRFDDDGIRPIFVLGSPTVANSEIHTLVSHTVGAASSVTILDGLANLPGTSTVIWDLAETYIVELPKHNNRVRVVYDNTNDSDGSTVYMRTSIYGVRE</sequence>
<proteinExistence type="predicted"/>
<gene>
    <name evidence="1" type="ORF">LCGC14_2694330</name>
</gene>
<name>A0A0F8ZHN2_9ZZZZ</name>
<dbReference type="EMBL" id="LAZR01047835">
    <property type="protein sequence ID" value="KKK93293.1"/>
    <property type="molecule type" value="Genomic_DNA"/>
</dbReference>
<accession>A0A0F8ZHN2</accession>
<organism evidence="1">
    <name type="scientific">marine sediment metagenome</name>
    <dbReference type="NCBI Taxonomy" id="412755"/>
    <lineage>
        <taxon>unclassified sequences</taxon>
        <taxon>metagenomes</taxon>
        <taxon>ecological metagenomes</taxon>
    </lineage>
</organism>
<evidence type="ECO:0000313" key="1">
    <source>
        <dbReference type="EMBL" id="KKK93293.1"/>
    </source>
</evidence>
<reference evidence="1" key="1">
    <citation type="journal article" date="2015" name="Nature">
        <title>Complex archaea that bridge the gap between prokaryotes and eukaryotes.</title>
        <authorList>
            <person name="Spang A."/>
            <person name="Saw J.H."/>
            <person name="Jorgensen S.L."/>
            <person name="Zaremba-Niedzwiedzka K."/>
            <person name="Martijn J."/>
            <person name="Lind A.E."/>
            <person name="van Eijk R."/>
            <person name="Schleper C."/>
            <person name="Guy L."/>
            <person name="Ettema T.J."/>
        </authorList>
    </citation>
    <scope>NUCLEOTIDE SEQUENCE</scope>
</reference>
<protein>
    <submittedName>
        <fullName evidence="1">Uncharacterized protein</fullName>
    </submittedName>
</protein>
<comment type="caution">
    <text evidence="1">The sequence shown here is derived from an EMBL/GenBank/DDBJ whole genome shotgun (WGS) entry which is preliminary data.</text>
</comment>
<dbReference type="AlphaFoldDB" id="A0A0F8ZHN2"/>